<dbReference type="AlphaFoldDB" id="A0A7S3R193"/>
<name>A0A7S3R193_DUNTE</name>
<sequence length="196" mass="21034">MSSPQAGTPFEQSIHALNASTSVPALVVIEAPLLWPQASSAQLAEFTPEDAQQLLPVEVQEVCAALHAKGCRIAVVGVSNPEALCKVIQGGPLATLITHNHILDQSDTITNSSDEQQLRQRQQKAWEQHLASLRHKTTVACSDSLAFCSCLDMIRAANKAGIRASVHVRGGKGLTADALRTGLCLYNEKTEENRGF</sequence>
<reference evidence="1" key="1">
    <citation type="submission" date="2021-01" db="EMBL/GenBank/DDBJ databases">
        <authorList>
            <person name="Corre E."/>
            <person name="Pelletier E."/>
            <person name="Niang G."/>
            <person name="Scheremetjew M."/>
            <person name="Finn R."/>
            <person name="Kale V."/>
            <person name="Holt S."/>
            <person name="Cochrane G."/>
            <person name="Meng A."/>
            <person name="Brown T."/>
            <person name="Cohen L."/>
        </authorList>
    </citation>
    <scope>NUCLEOTIDE SEQUENCE</scope>
    <source>
        <strain evidence="1">CCMP1320</strain>
    </source>
</reference>
<dbReference type="Gene3D" id="3.40.50.1000">
    <property type="entry name" value="HAD superfamily/HAD-like"/>
    <property type="match status" value="1"/>
</dbReference>
<dbReference type="InterPro" id="IPR023214">
    <property type="entry name" value="HAD_sf"/>
</dbReference>
<proteinExistence type="predicted"/>
<evidence type="ECO:0000313" key="1">
    <source>
        <dbReference type="EMBL" id="CAE0498659.1"/>
    </source>
</evidence>
<gene>
    <name evidence="1" type="ORF">DTER00134_LOCUS13732</name>
</gene>
<organism evidence="1">
    <name type="scientific">Dunaliella tertiolecta</name>
    <name type="common">Green alga</name>
    <dbReference type="NCBI Taxonomy" id="3047"/>
    <lineage>
        <taxon>Eukaryota</taxon>
        <taxon>Viridiplantae</taxon>
        <taxon>Chlorophyta</taxon>
        <taxon>core chlorophytes</taxon>
        <taxon>Chlorophyceae</taxon>
        <taxon>CS clade</taxon>
        <taxon>Chlamydomonadales</taxon>
        <taxon>Dunaliellaceae</taxon>
        <taxon>Dunaliella</taxon>
    </lineage>
</organism>
<protein>
    <submittedName>
        <fullName evidence="1">Uncharacterized protein</fullName>
    </submittedName>
</protein>
<accession>A0A7S3R193</accession>
<dbReference type="EMBL" id="HBIP01022928">
    <property type="protein sequence ID" value="CAE0498659.1"/>
    <property type="molecule type" value="Transcribed_RNA"/>
</dbReference>